<dbReference type="Gene3D" id="1.10.1200.10">
    <property type="entry name" value="ACP-like"/>
    <property type="match status" value="1"/>
</dbReference>
<reference evidence="2 3" key="1">
    <citation type="submission" date="2020-08" db="EMBL/GenBank/DDBJ databases">
        <title>Sequencing the genomes of 1000 actinobacteria strains.</title>
        <authorList>
            <person name="Klenk H.-P."/>
        </authorList>
    </citation>
    <scope>NUCLEOTIDE SEQUENCE [LARGE SCALE GENOMIC DNA]</scope>
    <source>
        <strain evidence="2 3">DSM 43851</strain>
    </source>
</reference>
<name>A0A7W9KPU3_9PSEU</name>
<dbReference type="RefSeq" id="WP_184868144.1">
    <property type="nucleotide sequence ID" value="NZ_BAAAWY010000016.1"/>
</dbReference>
<proteinExistence type="predicted"/>
<evidence type="ECO:0000313" key="2">
    <source>
        <dbReference type="EMBL" id="MBB5896501.1"/>
    </source>
</evidence>
<evidence type="ECO:0000259" key="1">
    <source>
        <dbReference type="PROSITE" id="PS50075"/>
    </source>
</evidence>
<evidence type="ECO:0000313" key="3">
    <source>
        <dbReference type="Proteomes" id="UP000585638"/>
    </source>
</evidence>
<dbReference type="Proteomes" id="UP000585638">
    <property type="component" value="Unassembled WGS sequence"/>
</dbReference>
<dbReference type="Pfam" id="PF00550">
    <property type="entry name" value="PP-binding"/>
    <property type="match status" value="1"/>
</dbReference>
<dbReference type="AlphaFoldDB" id="A0A7W9KPU3"/>
<keyword evidence="3" id="KW-1185">Reference proteome</keyword>
<dbReference type="InterPro" id="IPR036736">
    <property type="entry name" value="ACP-like_sf"/>
</dbReference>
<dbReference type="InterPro" id="IPR009081">
    <property type="entry name" value="PP-bd_ACP"/>
</dbReference>
<dbReference type="EMBL" id="JACHIR010000001">
    <property type="protein sequence ID" value="MBB5896501.1"/>
    <property type="molecule type" value="Genomic_DNA"/>
</dbReference>
<accession>A0A7W9KPU3</accession>
<organism evidence="2 3">
    <name type="scientific">Kutzneria kofuensis</name>
    <dbReference type="NCBI Taxonomy" id="103725"/>
    <lineage>
        <taxon>Bacteria</taxon>
        <taxon>Bacillati</taxon>
        <taxon>Actinomycetota</taxon>
        <taxon>Actinomycetes</taxon>
        <taxon>Pseudonocardiales</taxon>
        <taxon>Pseudonocardiaceae</taxon>
        <taxon>Kutzneria</taxon>
    </lineage>
</organism>
<comment type="caution">
    <text evidence="2">The sequence shown here is derived from an EMBL/GenBank/DDBJ whole genome shotgun (WGS) entry which is preliminary data.</text>
</comment>
<sequence>MNRDEITGIVRSRIEQILGDERRIGDLDPLTYHGLDSLRSVDLTLSLENRFALVFEDDELDFENFRSVRRIVDLIAAKVGADE</sequence>
<protein>
    <submittedName>
        <fullName evidence="2">Acyl carrier protein</fullName>
    </submittedName>
</protein>
<dbReference type="SUPFAM" id="SSF47336">
    <property type="entry name" value="ACP-like"/>
    <property type="match status" value="1"/>
</dbReference>
<dbReference type="PROSITE" id="PS50075">
    <property type="entry name" value="CARRIER"/>
    <property type="match status" value="1"/>
</dbReference>
<gene>
    <name evidence="2" type="ORF">BJ998_007697</name>
</gene>
<feature type="domain" description="Carrier" evidence="1">
    <location>
        <begin position="1"/>
        <end position="79"/>
    </location>
</feature>